<protein>
    <recommendedName>
        <fullName evidence="3">Transposase</fullName>
    </recommendedName>
</protein>
<name>A0ABQ1FU08_9BACL</name>
<evidence type="ECO:0000313" key="2">
    <source>
        <dbReference type="Proteomes" id="UP000609323"/>
    </source>
</evidence>
<organism evidence="1 2">
    <name type="scientific">Paenibacillus physcomitrellae</name>
    <dbReference type="NCBI Taxonomy" id="1619311"/>
    <lineage>
        <taxon>Bacteria</taxon>
        <taxon>Bacillati</taxon>
        <taxon>Bacillota</taxon>
        <taxon>Bacilli</taxon>
        <taxon>Bacillales</taxon>
        <taxon>Paenibacillaceae</taxon>
        <taxon>Paenibacillus</taxon>
    </lineage>
</organism>
<proteinExistence type="predicted"/>
<reference evidence="2" key="1">
    <citation type="journal article" date="2019" name="Int. J. Syst. Evol. Microbiol.">
        <title>The Global Catalogue of Microorganisms (GCM) 10K type strain sequencing project: providing services to taxonomists for standard genome sequencing and annotation.</title>
        <authorList>
            <consortium name="The Broad Institute Genomics Platform"/>
            <consortium name="The Broad Institute Genome Sequencing Center for Infectious Disease"/>
            <person name="Wu L."/>
            <person name="Ma J."/>
        </authorList>
    </citation>
    <scope>NUCLEOTIDE SEQUENCE [LARGE SCALE GENOMIC DNA]</scope>
    <source>
        <strain evidence="2">CGMCC 1.15044</strain>
    </source>
</reference>
<dbReference type="Proteomes" id="UP000609323">
    <property type="component" value="Unassembled WGS sequence"/>
</dbReference>
<keyword evidence="2" id="KW-1185">Reference proteome</keyword>
<gene>
    <name evidence="1" type="ORF">GCM10010917_11030</name>
</gene>
<evidence type="ECO:0008006" key="3">
    <source>
        <dbReference type="Google" id="ProtNLM"/>
    </source>
</evidence>
<dbReference type="EMBL" id="BMHF01000002">
    <property type="protein sequence ID" value="GGA27882.1"/>
    <property type="molecule type" value="Genomic_DNA"/>
</dbReference>
<comment type="caution">
    <text evidence="1">The sequence shown here is derived from an EMBL/GenBank/DDBJ whole genome shotgun (WGS) entry which is preliminary data.</text>
</comment>
<accession>A0ABQ1FU08</accession>
<sequence length="48" mass="5046">MLLAAEAFDALSEALLPEELLLLLPQAAKETLNASVSASTADLPNFMT</sequence>
<evidence type="ECO:0000313" key="1">
    <source>
        <dbReference type="EMBL" id="GGA27882.1"/>
    </source>
</evidence>